<dbReference type="InterPro" id="IPR003593">
    <property type="entry name" value="AAA+_ATPase"/>
</dbReference>
<dbReference type="InterPro" id="IPR041851">
    <property type="entry name" value="RecD_N_sf"/>
</dbReference>
<feature type="binding site" evidence="11">
    <location>
        <begin position="169"/>
        <end position="176"/>
    </location>
    <ligand>
        <name>ATP</name>
        <dbReference type="ChEBI" id="CHEBI:30616"/>
    </ligand>
</feature>
<dbReference type="GO" id="GO:0043139">
    <property type="term" value="F:5'-3' DNA helicase activity"/>
    <property type="evidence" value="ECO:0007669"/>
    <property type="project" value="UniProtKB-UniRule"/>
</dbReference>
<dbReference type="PANTHER" id="PTHR43788">
    <property type="entry name" value="DNA2/NAM7 HELICASE FAMILY MEMBER"/>
    <property type="match status" value="1"/>
</dbReference>
<protein>
    <recommendedName>
        <fullName evidence="11">RecBCD enzyme subunit RecD</fullName>
        <ecNumber evidence="11">5.6.2.3</ecNumber>
    </recommendedName>
    <alternativeName>
        <fullName evidence="11">DNA 5'-3' helicase subunit RecD</fullName>
    </alternativeName>
    <alternativeName>
        <fullName evidence="11">Exonuclease V subunit RecD</fullName>
        <shortName evidence="11">ExoV subunit RecD</shortName>
    </alternativeName>
    <alternativeName>
        <fullName evidence="11">Helicase/nuclease RecBCD subunit RecD</fullName>
    </alternativeName>
</protein>
<dbReference type="InterPro" id="IPR006344">
    <property type="entry name" value="RecD"/>
</dbReference>
<evidence type="ECO:0000256" key="5">
    <source>
        <dbReference type="ARBA" id="ARBA00022806"/>
    </source>
</evidence>
<evidence type="ECO:0000256" key="10">
    <source>
        <dbReference type="ARBA" id="ARBA00023235"/>
    </source>
</evidence>
<evidence type="ECO:0000256" key="4">
    <source>
        <dbReference type="ARBA" id="ARBA00022801"/>
    </source>
</evidence>
<keyword evidence="7 11" id="KW-0067">ATP-binding</keyword>
<keyword evidence="5 11" id="KW-0347">Helicase</keyword>
<dbReference type="PANTHER" id="PTHR43788:SF6">
    <property type="entry name" value="DNA HELICASE B"/>
    <property type="match status" value="1"/>
</dbReference>
<dbReference type="InterPro" id="IPR050534">
    <property type="entry name" value="Coronavir_polyprotein_1ab"/>
</dbReference>
<dbReference type="Pfam" id="PF21185">
    <property type="entry name" value="RecD_N"/>
    <property type="match status" value="1"/>
</dbReference>
<gene>
    <name evidence="11 13" type="primary">recD</name>
    <name evidence="13" type="ORF">G7070_14710</name>
</gene>
<evidence type="ECO:0000256" key="6">
    <source>
        <dbReference type="ARBA" id="ARBA00022839"/>
    </source>
</evidence>
<dbReference type="EC" id="5.6.2.3" evidence="11"/>
<sequence length="552" mass="57945">MNGTRVAVSATGLLADFNAAGALSWSDVHPAQQWGHLFGESDERVLLALALTVRALRAGSICLQLDRIRELGQVEDAAAIPDEWWPDAAAWDAALRASPAVTVGTDGPPSRPVRLLDGALYLERHYADQEVVRKELLARLGTAPAVGLPQGQDAAVDLALGSPVTVIAGGPGTGKTWTIRRIMARLRAEQPDGLVALAAPTGKAAARMTESLGDPDARAVTLHSLLGWKAGSRNRFAHDASRPLPHDVVIIDEMSMVSMTLMARLLEALKPSARLVLVGDPDQLSSVDAGSVLADITTAPASAGVVARLTHNYRFEGAIATLATAIRHGDADAALAALRGPDDAVALAPEAQGQALIRERVLAAGRATFEAVGAGDPAAALAALETHRLLCGHRTGPYGVAQWSRHAVAWLSAGVPGFVADGEAYPGRPVMMTVNRPEIGLYNGDTGVVVPRAGRAHAWFLVGGTPRDYSPYVLDGLTSVHAMTVHKAQGSQFRHVSVVLPPAGSPLLTRELLYTAVSRARESVLLVGEEQAVREAIAHPARRMSGLAARLG</sequence>
<dbReference type="SUPFAM" id="SSF52540">
    <property type="entry name" value="P-loop containing nucleoside triphosphate hydrolases"/>
    <property type="match status" value="2"/>
</dbReference>
<evidence type="ECO:0000256" key="3">
    <source>
        <dbReference type="ARBA" id="ARBA00022763"/>
    </source>
</evidence>
<dbReference type="Gene3D" id="1.10.10.1020">
    <property type="entry name" value="RecBCD complex, subunit RecD, N-terminal domain"/>
    <property type="match status" value="1"/>
</dbReference>
<dbReference type="CDD" id="cd17933">
    <property type="entry name" value="DEXSc_RecD-like"/>
    <property type="match status" value="1"/>
</dbReference>
<evidence type="ECO:0000256" key="2">
    <source>
        <dbReference type="ARBA" id="ARBA00022741"/>
    </source>
</evidence>
<dbReference type="Proteomes" id="UP000501058">
    <property type="component" value="Chromosome"/>
</dbReference>
<dbReference type="RefSeq" id="WP_166234351.1">
    <property type="nucleotide sequence ID" value="NZ_CP049865.1"/>
</dbReference>
<evidence type="ECO:0000313" key="13">
    <source>
        <dbReference type="EMBL" id="QIK73282.1"/>
    </source>
</evidence>
<dbReference type="Pfam" id="PF13604">
    <property type="entry name" value="AAA_30"/>
    <property type="match status" value="1"/>
</dbReference>
<dbReference type="GO" id="GO:0009338">
    <property type="term" value="C:exodeoxyribonuclease V complex"/>
    <property type="evidence" value="ECO:0007669"/>
    <property type="project" value="InterPro"/>
</dbReference>
<dbReference type="Gene3D" id="3.40.50.300">
    <property type="entry name" value="P-loop containing nucleotide triphosphate hydrolases"/>
    <property type="match status" value="3"/>
</dbReference>
<comment type="function">
    <text evidence="11">A helicase/nuclease that prepares dsDNA breaks (DSB) for recombinational DNA repair. Binds to DSBs and unwinds DNA via a highly rapid and processive ATP-dependent bidirectional helicase activity. Unwinds dsDNA until it encounters a Chi (crossover hotspot instigator) sequence from the 3' direction. Cuts ssDNA a few nucleotides 3' to the Chi site. The properties and activities of the enzyme are changed at Chi. The Chi-altered holoenzyme produces a long 3'-ssDNA overhang and facilitates RecA-binding to the ssDNA for homologous DNA recombination and repair. Holoenzyme degrades any linearized DNA that is unable to undergo homologous recombination. In the holoenzyme this subunit has ssDNA-dependent ATPase and 5'-3' helicase activity. When added to pre-assembled RecBC greatly stimulates nuclease activity and augments holoenzyme processivity. Negatively regulates the RecA-loading ability of RecBCD.</text>
</comment>
<name>A0A6G7Y8Y6_9ACTN</name>
<evidence type="ECO:0000259" key="12">
    <source>
        <dbReference type="SMART" id="SM00382"/>
    </source>
</evidence>
<evidence type="ECO:0000256" key="8">
    <source>
        <dbReference type="ARBA" id="ARBA00023125"/>
    </source>
</evidence>
<dbReference type="InterPro" id="IPR027417">
    <property type="entry name" value="P-loop_NTPase"/>
</dbReference>
<dbReference type="GO" id="GO:0017116">
    <property type="term" value="F:single-stranded DNA helicase activity"/>
    <property type="evidence" value="ECO:0007669"/>
    <property type="project" value="TreeGrafter"/>
</dbReference>
<organism evidence="13 14">
    <name type="scientific">Propioniciclava coleopterorum</name>
    <dbReference type="NCBI Taxonomy" id="2714937"/>
    <lineage>
        <taxon>Bacteria</taxon>
        <taxon>Bacillati</taxon>
        <taxon>Actinomycetota</taxon>
        <taxon>Actinomycetes</taxon>
        <taxon>Propionibacteriales</taxon>
        <taxon>Propionibacteriaceae</taxon>
        <taxon>Propioniciclava</taxon>
    </lineage>
</organism>
<evidence type="ECO:0000256" key="1">
    <source>
        <dbReference type="ARBA" id="ARBA00022722"/>
    </source>
</evidence>
<evidence type="ECO:0000256" key="9">
    <source>
        <dbReference type="ARBA" id="ARBA00023204"/>
    </source>
</evidence>
<feature type="domain" description="AAA+ ATPase" evidence="12">
    <location>
        <begin position="161"/>
        <end position="350"/>
    </location>
</feature>
<keyword evidence="3 11" id="KW-0227">DNA damage</keyword>
<keyword evidence="6 11" id="KW-0269">Exonuclease</keyword>
<dbReference type="GO" id="GO:0005524">
    <property type="term" value="F:ATP binding"/>
    <property type="evidence" value="ECO:0007669"/>
    <property type="project" value="UniProtKB-UniRule"/>
</dbReference>
<dbReference type="GO" id="GO:0008854">
    <property type="term" value="F:exodeoxyribonuclease V activity"/>
    <property type="evidence" value="ECO:0007669"/>
    <property type="project" value="InterPro"/>
</dbReference>
<comment type="similarity">
    <text evidence="11">Belongs to the RecD family.</text>
</comment>
<dbReference type="InterPro" id="IPR027785">
    <property type="entry name" value="UvrD-like_helicase_C"/>
</dbReference>
<dbReference type="KEGG" id="prv:G7070_14710"/>
<dbReference type="GO" id="GO:0003677">
    <property type="term" value="F:DNA binding"/>
    <property type="evidence" value="ECO:0007669"/>
    <property type="project" value="UniProtKB-UniRule"/>
</dbReference>
<keyword evidence="2 11" id="KW-0547">Nucleotide-binding</keyword>
<accession>A0A6G7Y8Y6</accession>
<dbReference type="InterPro" id="IPR049550">
    <property type="entry name" value="RecD_N"/>
</dbReference>
<comment type="catalytic activity">
    <reaction evidence="11">
        <text>ATP + H2O = ADP + phosphate + H(+)</text>
        <dbReference type="Rhea" id="RHEA:13065"/>
        <dbReference type="ChEBI" id="CHEBI:15377"/>
        <dbReference type="ChEBI" id="CHEBI:15378"/>
        <dbReference type="ChEBI" id="CHEBI:30616"/>
        <dbReference type="ChEBI" id="CHEBI:43474"/>
        <dbReference type="ChEBI" id="CHEBI:456216"/>
        <dbReference type="EC" id="5.6.2.3"/>
    </reaction>
</comment>
<dbReference type="EMBL" id="CP049865">
    <property type="protein sequence ID" value="QIK73282.1"/>
    <property type="molecule type" value="Genomic_DNA"/>
</dbReference>
<keyword evidence="14" id="KW-1185">Reference proteome</keyword>
<dbReference type="NCBIfam" id="TIGR01447">
    <property type="entry name" value="recD"/>
    <property type="match status" value="1"/>
</dbReference>
<keyword evidence="8 11" id="KW-0238">DNA-binding</keyword>
<dbReference type="CDD" id="cd18809">
    <property type="entry name" value="SF1_C_RecD"/>
    <property type="match status" value="1"/>
</dbReference>
<dbReference type="SMART" id="SM00382">
    <property type="entry name" value="AAA"/>
    <property type="match status" value="1"/>
</dbReference>
<reference evidence="13 14" key="1">
    <citation type="submission" date="2020-03" db="EMBL/GenBank/DDBJ databases">
        <title>Propioniciclava sp. nov., isolated from Hydrophilus acuminatus.</title>
        <authorList>
            <person name="Hyun D.-W."/>
            <person name="Bae J.-W."/>
        </authorList>
    </citation>
    <scope>NUCLEOTIDE SEQUENCE [LARGE SCALE GENOMIC DNA]</scope>
    <source>
        <strain evidence="13 14">HDW11</strain>
    </source>
</reference>
<comment type="subunit">
    <text evidence="11">Heterotrimer of RecB, RecC and RecD. All subunits contribute to DNA-binding.</text>
</comment>
<dbReference type="GO" id="GO:0000724">
    <property type="term" value="P:double-strand break repair via homologous recombination"/>
    <property type="evidence" value="ECO:0007669"/>
    <property type="project" value="UniProtKB-UniRule"/>
</dbReference>
<keyword evidence="1 11" id="KW-0540">Nuclease</keyword>
<keyword evidence="9 11" id="KW-0234">DNA repair</keyword>
<proteinExistence type="inferred from homology"/>
<dbReference type="Pfam" id="PF13538">
    <property type="entry name" value="UvrD_C_2"/>
    <property type="match status" value="1"/>
</dbReference>
<comment type="miscellaneous">
    <text evidence="11">In the RecBCD complex, RecB has a slow 3'-5' helicase, an exonuclease activity and loads RecA onto ssDNA, RecD has a fast 5'-3' helicase activity, while RecC stimulates the ATPase and processivity of the RecB helicase and contributes to recognition of the Chi site.</text>
</comment>
<evidence type="ECO:0000256" key="11">
    <source>
        <dbReference type="HAMAP-Rule" id="MF_01487"/>
    </source>
</evidence>
<dbReference type="HAMAP" id="MF_01487">
    <property type="entry name" value="RecD"/>
    <property type="match status" value="1"/>
</dbReference>
<dbReference type="AlphaFoldDB" id="A0A6G7Y8Y6"/>
<evidence type="ECO:0000313" key="14">
    <source>
        <dbReference type="Proteomes" id="UP000501058"/>
    </source>
</evidence>
<evidence type="ECO:0000256" key="7">
    <source>
        <dbReference type="ARBA" id="ARBA00022840"/>
    </source>
</evidence>
<keyword evidence="10 11" id="KW-0413">Isomerase</keyword>
<keyword evidence="4 11" id="KW-0378">Hydrolase</keyword>